<name>A0AAE3IY75_9RHOB</name>
<dbReference type="Proteomes" id="UP001208041">
    <property type="component" value="Unassembled WGS sequence"/>
</dbReference>
<reference evidence="1" key="1">
    <citation type="submission" date="2022-10" db="EMBL/GenBank/DDBJ databases">
        <authorList>
            <person name="Yue Y."/>
        </authorList>
    </citation>
    <scope>NUCLEOTIDE SEQUENCE</scope>
    <source>
        <strain evidence="1">Z654</strain>
    </source>
</reference>
<evidence type="ECO:0000313" key="2">
    <source>
        <dbReference type="Proteomes" id="UP001208041"/>
    </source>
</evidence>
<comment type="caution">
    <text evidence="1">The sequence shown here is derived from an EMBL/GenBank/DDBJ whole genome shotgun (WGS) entry which is preliminary data.</text>
</comment>
<keyword evidence="2" id="KW-1185">Reference proteome</keyword>
<dbReference type="Pfam" id="PF12915">
    <property type="entry name" value="DUF3833"/>
    <property type="match status" value="1"/>
</dbReference>
<protein>
    <submittedName>
        <fullName evidence="1">DUF3833 domain-containing protein</fullName>
    </submittedName>
</protein>
<dbReference type="InterPro" id="IPR024409">
    <property type="entry name" value="DUF3833"/>
</dbReference>
<dbReference type="EMBL" id="JAOYFC010000001">
    <property type="protein sequence ID" value="MCV6823101.1"/>
    <property type="molecule type" value="Genomic_DNA"/>
</dbReference>
<sequence>MTTISLLLFGALLFVLLSSGFKRQKLEQYAKSGPRFDVSEVFDGAVLCEGVIYGPMGSVTSRFVATMDGKWSKDAGNIHEVFTYANGEEQSRNWRITVKENGHFEATADDIVGVAKGRQLGSAARLTYRLRLPESAGGHVLSVTDWMYQLDNGTIINRSEMRKFGFKVAELVATMRPLGASDV</sequence>
<dbReference type="RefSeq" id="WP_263951930.1">
    <property type="nucleotide sequence ID" value="NZ_JAOYFC010000001.1"/>
</dbReference>
<organism evidence="1 2">
    <name type="scientific">Halocynthiibacter halioticoli</name>
    <dbReference type="NCBI Taxonomy" id="2986804"/>
    <lineage>
        <taxon>Bacteria</taxon>
        <taxon>Pseudomonadati</taxon>
        <taxon>Pseudomonadota</taxon>
        <taxon>Alphaproteobacteria</taxon>
        <taxon>Rhodobacterales</taxon>
        <taxon>Paracoccaceae</taxon>
        <taxon>Halocynthiibacter</taxon>
    </lineage>
</organism>
<gene>
    <name evidence="1" type="ORF">OH136_00915</name>
</gene>
<evidence type="ECO:0000313" key="1">
    <source>
        <dbReference type="EMBL" id="MCV6823101.1"/>
    </source>
</evidence>
<accession>A0AAE3IY75</accession>
<dbReference type="AlphaFoldDB" id="A0AAE3IY75"/>
<proteinExistence type="predicted"/>